<evidence type="ECO:0000313" key="1">
    <source>
        <dbReference type="EMBL" id="GFD59988.1"/>
    </source>
</evidence>
<organism evidence="1">
    <name type="scientific">Tanacetum cinerariifolium</name>
    <name type="common">Dalmatian daisy</name>
    <name type="synonym">Chrysanthemum cinerariifolium</name>
    <dbReference type="NCBI Taxonomy" id="118510"/>
    <lineage>
        <taxon>Eukaryota</taxon>
        <taxon>Viridiplantae</taxon>
        <taxon>Streptophyta</taxon>
        <taxon>Embryophyta</taxon>
        <taxon>Tracheophyta</taxon>
        <taxon>Spermatophyta</taxon>
        <taxon>Magnoliopsida</taxon>
        <taxon>eudicotyledons</taxon>
        <taxon>Gunneridae</taxon>
        <taxon>Pentapetalae</taxon>
        <taxon>asterids</taxon>
        <taxon>campanulids</taxon>
        <taxon>Asterales</taxon>
        <taxon>Asteraceae</taxon>
        <taxon>Asteroideae</taxon>
        <taxon>Anthemideae</taxon>
        <taxon>Anthemidinae</taxon>
        <taxon>Tanacetum</taxon>
    </lineage>
</organism>
<protein>
    <submittedName>
        <fullName evidence="1">Uncharacterized protein</fullName>
    </submittedName>
</protein>
<sequence>LLGMSTDEEALKKYGEPSGAKVLDPEDVAGSIVYALKQPEHVAVNEVMIEPRDEPI</sequence>
<name>A0A699XPZ1_TANCI</name>
<accession>A0A699XPZ1</accession>
<gene>
    <name evidence="1" type="ORF">Tci_931957</name>
</gene>
<comment type="caution">
    <text evidence="1">The sequence shown here is derived from an EMBL/GenBank/DDBJ whole genome shotgun (WGS) entry which is preliminary data.</text>
</comment>
<feature type="non-terminal residue" evidence="1">
    <location>
        <position position="1"/>
    </location>
</feature>
<proteinExistence type="predicted"/>
<reference evidence="1" key="1">
    <citation type="journal article" date="2019" name="Sci. Rep.">
        <title>Draft genome of Tanacetum cinerariifolium, the natural source of mosquito coil.</title>
        <authorList>
            <person name="Yamashiro T."/>
            <person name="Shiraishi A."/>
            <person name="Satake H."/>
            <person name="Nakayama K."/>
        </authorList>
    </citation>
    <scope>NUCLEOTIDE SEQUENCE</scope>
</reference>
<dbReference type="AlphaFoldDB" id="A0A699XPZ1"/>
<dbReference type="EMBL" id="BKCJ011872021">
    <property type="protein sequence ID" value="GFD59988.1"/>
    <property type="molecule type" value="Genomic_DNA"/>
</dbReference>